<sequence>LPYSKIWSASIKNESPTTNFWTSLSSPKTPALNHPNPNKVKQRLNGDWSWLKSTSSPAYSTSTSPKERGAKLTAKPEPSWKALPLNLIANLVYKFCEEKYFNPSQFEVQEQGLFYQGKKRIYFFDLFSFRKARGKIARGTTFTEIVYEEAIPIDQEILQREQFKLKDLIESLKRTEDQPLKVTFLANPYIFSMYFLDEFPSMFALKGEAEQLAKDNKNDGIKA</sequence>
<accession>A0A433P6Z0</accession>
<evidence type="ECO:0000313" key="2">
    <source>
        <dbReference type="Proteomes" id="UP000274822"/>
    </source>
</evidence>
<comment type="caution">
    <text evidence="1">The sequence shown here is derived from an EMBL/GenBank/DDBJ whole genome shotgun (WGS) entry which is preliminary data.</text>
</comment>
<organism evidence="1 2">
    <name type="scientific">Jimgerdemannia flammicorona</name>
    <dbReference type="NCBI Taxonomy" id="994334"/>
    <lineage>
        <taxon>Eukaryota</taxon>
        <taxon>Fungi</taxon>
        <taxon>Fungi incertae sedis</taxon>
        <taxon>Mucoromycota</taxon>
        <taxon>Mucoromycotina</taxon>
        <taxon>Endogonomycetes</taxon>
        <taxon>Endogonales</taxon>
        <taxon>Endogonaceae</taxon>
        <taxon>Jimgerdemannia</taxon>
    </lineage>
</organism>
<gene>
    <name evidence="1" type="ORF">BC938DRAFT_478005</name>
</gene>
<reference evidence="1 2" key="1">
    <citation type="journal article" date="2018" name="New Phytol.">
        <title>Phylogenomics of Endogonaceae and evolution of mycorrhizas within Mucoromycota.</title>
        <authorList>
            <person name="Chang Y."/>
            <person name="Desiro A."/>
            <person name="Na H."/>
            <person name="Sandor L."/>
            <person name="Lipzen A."/>
            <person name="Clum A."/>
            <person name="Barry K."/>
            <person name="Grigoriev I.V."/>
            <person name="Martin F.M."/>
            <person name="Stajich J.E."/>
            <person name="Smith M.E."/>
            <person name="Bonito G."/>
            <person name="Spatafora J.W."/>
        </authorList>
    </citation>
    <scope>NUCLEOTIDE SEQUENCE [LARGE SCALE GENOMIC DNA]</scope>
    <source>
        <strain evidence="1 2">AD002</strain>
    </source>
</reference>
<evidence type="ECO:0000313" key="1">
    <source>
        <dbReference type="EMBL" id="RUS13255.1"/>
    </source>
</evidence>
<keyword evidence="2" id="KW-1185">Reference proteome</keyword>
<feature type="non-terminal residue" evidence="1">
    <location>
        <position position="1"/>
    </location>
</feature>
<name>A0A433P6Z0_9FUNG</name>
<proteinExistence type="predicted"/>
<dbReference type="Proteomes" id="UP000274822">
    <property type="component" value="Unassembled WGS sequence"/>
</dbReference>
<dbReference type="EMBL" id="RBNJ01030494">
    <property type="protein sequence ID" value="RUS13255.1"/>
    <property type="molecule type" value="Genomic_DNA"/>
</dbReference>
<dbReference type="AlphaFoldDB" id="A0A433P6Z0"/>
<protein>
    <submittedName>
        <fullName evidence="1">Uncharacterized protein</fullName>
    </submittedName>
</protein>